<evidence type="ECO:0000313" key="3">
    <source>
        <dbReference type="Proteomes" id="UP001221757"/>
    </source>
</evidence>
<proteinExistence type="predicted"/>
<name>A0AAD7CHA3_MYCRO</name>
<accession>A0AAD7CHA3</accession>
<dbReference type="Proteomes" id="UP001221757">
    <property type="component" value="Unassembled WGS sequence"/>
</dbReference>
<gene>
    <name evidence="2" type="ORF">B0H17DRAFT_1215517</name>
</gene>
<sequence length="182" mass="20002">MSVPGKHRISLISALILCLIPALRTRPSLHLGFYLKLHEVVVARPARYSEITPLRRTLTDPSPDPTAPPLWNGTWIWSTSDAAYDAAPGSVGFRKTFTSPVGRRAQSATILITVDNQFTMYVDEAYIGASQDWTRVQQLKKNLNATTNTLTVIAGNWATLNHDTSTWTDPSSAGVIAAIRIE</sequence>
<organism evidence="2 3">
    <name type="scientific">Mycena rosella</name>
    <name type="common">Pink bonnet</name>
    <name type="synonym">Agaricus rosellus</name>
    <dbReference type="NCBI Taxonomy" id="1033263"/>
    <lineage>
        <taxon>Eukaryota</taxon>
        <taxon>Fungi</taxon>
        <taxon>Dikarya</taxon>
        <taxon>Basidiomycota</taxon>
        <taxon>Agaricomycotina</taxon>
        <taxon>Agaricomycetes</taxon>
        <taxon>Agaricomycetidae</taxon>
        <taxon>Agaricales</taxon>
        <taxon>Marasmiineae</taxon>
        <taxon>Mycenaceae</taxon>
        <taxon>Mycena</taxon>
    </lineage>
</organism>
<dbReference type="EMBL" id="JARKIE010000374">
    <property type="protein sequence ID" value="KAJ7648840.1"/>
    <property type="molecule type" value="Genomic_DNA"/>
</dbReference>
<protein>
    <submittedName>
        <fullName evidence="2">Uncharacterized protein</fullName>
    </submittedName>
</protein>
<reference evidence="2" key="1">
    <citation type="submission" date="2023-03" db="EMBL/GenBank/DDBJ databases">
        <title>Massive genome expansion in bonnet fungi (Mycena s.s.) driven by repeated elements and novel gene families across ecological guilds.</title>
        <authorList>
            <consortium name="Lawrence Berkeley National Laboratory"/>
            <person name="Harder C.B."/>
            <person name="Miyauchi S."/>
            <person name="Viragh M."/>
            <person name="Kuo A."/>
            <person name="Thoen E."/>
            <person name="Andreopoulos B."/>
            <person name="Lu D."/>
            <person name="Skrede I."/>
            <person name="Drula E."/>
            <person name="Henrissat B."/>
            <person name="Morin E."/>
            <person name="Kohler A."/>
            <person name="Barry K."/>
            <person name="LaButti K."/>
            <person name="Morin E."/>
            <person name="Salamov A."/>
            <person name="Lipzen A."/>
            <person name="Mereny Z."/>
            <person name="Hegedus B."/>
            <person name="Baldrian P."/>
            <person name="Stursova M."/>
            <person name="Weitz H."/>
            <person name="Taylor A."/>
            <person name="Grigoriev I.V."/>
            <person name="Nagy L.G."/>
            <person name="Martin F."/>
            <person name="Kauserud H."/>
        </authorList>
    </citation>
    <scope>NUCLEOTIDE SEQUENCE</scope>
    <source>
        <strain evidence="2">CBHHK067</strain>
    </source>
</reference>
<feature type="signal peptide" evidence="1">
    <location>
        <begin position="1"/>
        <end position="25"/>
    </location>
</feature>
<comment type="caution">
    <text evidence="2">The sequence shown here is derived from an EMBL/GenBank/DDBJ whole genome shotgun (WGS) entry which is preliminary data.</text>
</comment>
<keyword evidence="1" id="KW-0732">Signal</keyword>
<keyword evidence="3" id="KW-1185">Reference proteome</keyword>
<evidence type="ECO:0000313" key="2">
    <source>
        <dbReference type="EMBL" id="KAJ7648840.1"/>
    </source>
</evidence>
<dbReference type="AlphaFoldDB" id="A0AAD7CHA3"/>
<dbReference type="Gene3D" id="2.60.120.260">
    <property type="entry name" value="Galactose-binding domain-like"/>
    <property type="match status" value="1"/>
</dbReference>
<evidence type="ECO:0000256" key="1">
    <source>
        <dbReference type="SAM" id="SignalP"/>
    </source>
</evidence>
<feature type="chain" id="PRO_5042044127" evidence="1">
    <location>
        <begin position="26"/>
        <end position="182"/>
    </location>
</feature>